<dbReference type="GO" id="GO:0140662">
    <property type="term" value="F:ATP-dependent protein folding chaperone"/>
    <property type="evidence" value="ECO:0007669"/>
    <property type="project" value="InterPro"/>
</dbReference>
<evidence type="ECO:0000256" key="1">
    <source>
        <dbReference type="ARBA" id="ARBA00022741"/>
    </source>
</evidence>
<comment type="caution">
    <text evidence="5">The sequence shown here is derived from an EMBL/GenBank/DDBJ whole genome shotgun (WGS) entry which is preliminary data.</text>
</comment>
<dbReference type="Gene3D" id="3.90.640.10">
    <property type="entry name" value="Actin, Chain A, domain 4"/>
    <property type="match status" value="1"/>
</dbReference>
<protein>
    <recommendedName>
        <fullName evidence="7">Hsp70 protein</fullName>
    </recommendedName>
</protein>
<keyword evidence="4" id="KW-0732">Signal</keyword>
<proteinExistence type="predicted"/>
<dbReference type="SUPFAM" id="SSF53067">
    <property type="entry name" value="Actin-like ATPase domain"/>
    <property type="match status" value="2"/>
</dbReference>
<dbReference type="GO" id="GO:0005524">
    <property type="term" value="F:ATP binding"/>
    <property type="evidence" value="ECO:0007669"/>
    <property type="project" value="UniProtKB-KW"/>
</dbReference>
<name>K2MW39_TRYCR</name>
<evidence type="ECO:0000256" key="4">
    <source>
        <dbReference type="SAM" id="SignalP"/>
    </source>
</evidence>
<evidence type="ECO:0000313" key="6">
    <source>
        <dbReference type="Proteomes" id="UP000007350"/>
    </source>
</evidence>
<keyword evidence="2" id="KW-0067">ATP-binding</keyword>
<feature type="region of interest" description="Disordered" evidence="3">
    <location>
        <begin position="595"/>
        <end position="616"/>
    </location>
</feature>
<organism evidence="5 6">
    <name type="scientific">Trypanosoma cruzi marinkellei</name>
    <dbReference type="NCBI Taxonomy" id="85056"/>
    <lineage>
        <taxon>Eukaryota</taxon>
        <taxon>Discoba</taxon>
        <taxon>Euglenozoa</taxon>
        <taxon>Kinetoplastea</taxon>
        <taxon>Metakinetoplastina</taxon>
        <taxon>Trypanosomatida</taxon>
        <taxon>Trypanosomatidae</taxon>
        <taxon>Trypanosoma</taxon>
        <taxon>Schizotrypanum</taxon>
    </lineage>
</organism>
<dbReference type="Proteomes" id="UP000007350">
    <property type="component" value="Unassembled WGS sequence"/>
</dbReference>
<dbReference type="EMBL" id="AHKC01010860">
    <property type="protein sequence ID" value="EKF31345.1"/>
    <property type="molecule type" value="Genomic_DNA"/>
</dbReference>
<reference evidence="5 6" key="1">
    <citation type="journal article" date="2012" name="BMC Genomics">
        <title>Comparative genomic analysis of human infective Trypanosoma cruzi lineages with the bat-restricted subspecies T. cruzi marinkellei.</title>
        <authorList>
            <person name="Franzen O."/>
            <person name="Talavera-Lopez C."/>
            <person name="Ochaya S."/>
            <person name="Butler C.E."/>
            <person name="Messenger L.A."/>
            <person name="Lewis M.D."/>
            <person name="Llewellyn M.S."/>
            <person name="Marinkelle C.J."/>
            <person name="Tyler K.M."/>
            <person name="Miles M.A."/>
            <person name="Andersson B."/>
        </authorList>
    </citation>
    <scope>NUCLEOTIDE SEQUENCE [LARGE SCALE GENOMIC DNA]</scope>
    <source>
        <strain evidence="5 6">B7</strain>
    </source>
</reference>
<dbReference type="AlphaFoldDB" id="K2MW39"/>
<dbReference type="OrthoDB" id="278093at2759"/>
<evidence type="ECO:0000256" key="3">
    <source>
        <dbReference type="SAM" id="MobiDB-lite"/>
    </source>
</evidence>
<dbReference type="PANTHER" id="PTHR19375">
    <property type="entry name" value="HEAT SHOCK PROTEIN 70KDA"/>
    <property type="match status" value="1"/>
</dbReference>
<keyword evidence="1" id="KW-0547">Nucleotide-binding</keyword>
<keyword evidence="6" id="KW-1185">Reference proteome</keyword>
<sequence length="839" mass="90929">MYAVSISLGSSSAVVAVAAATTATAAGAETFAPIKLTANSAGHRSTPVMAAFAGNEEVLFGEDARALYARTPEVVVPYLFAFAAVAERHQKQQRRCNMSGDSEKENSDDAEKVALTLKCEIEEAAGKQFKGSCPLLTGEGDEAQRPGFCLPSWGDELDEKNGFISAEDVLVGFFNHIKRHTVDGACGLTSTAENFSTQEETSQQAKQPEIILAVVVPRYLFHGAVPLDNSPQEEESIGSQDAGRRDAIQWLRNTILKSHLGAVAMHVSVLFSDEAALLAMDAVSCRPHPSHPMADRYFLLPSSASASSTAAIDGAVASSWPYSRVLVVKWGSLGVSLTRLCLEGGCLVDEPRPVFLRASQKVVNSQGAEFGFAATSCGGGDAVNLALRECLAQTFAQKQRRVLGYQSLSDFPARAQRRLLLVTEEKKVALSKAAQVPVEVEALAEGIDMHDTVTFSRVRVDAALRGEWGFIESFEKVLVEYLHLLEQKEDGVIDAVVLCGGMLNMPCIAQSLRNIFTQHANVPREGRRLFARNLVIMEAGKSTTLVVDGSKGSGISSSQSVSNRITFGAEELPCVGGCLHSYHLALGALQEREHGYRDDAKSRKNGKRRVYMGRKKQERVEGSRRVWLALTFGDAGKHNAGNQRCNEVVVLQNSIFLYTDSNPNALRSAVAIQKEKNAPLQLPKAALSVLFAAHTLLPARVIVPVTGEGRDPFVLYLFMGSESNTQQHHQQLLQQKQKREASDEENAFFNVAPLSDAGVTLPAVEEEEEKEQGGNWRNCIVFTLREREKSDTESAGCEAKTVSLQLVLQLARVATHASEPPVLGPDNVQAIVTLDLGEQ</sequence>
<feature type="chain" id="PRO_5003861601" description="Hsp70 protein" evidence="4">
    <location>
        <begin position="20"/>
        <end position="839"/>
    </location>
</feature>
<evidence type="ECO:0008006" key="7">
    <source>
        <dbReference type="Google" id="ProtNLM"/>
    </source>
</evidence>
<gene>
    <name evidence="5" type="ORF">MOQ_004822</name>
</gene>
<accession>K2MW39</accession>
<dbReference type="InterPro" id="IPR043129">
    <property type="entry name" value="ATPase_NBD"/>
</dbReference>
<dbReference type="InterPro" id="IPR013126">
    <property type="entry name" value="Hsp_70_fam"/>
</dbReference>
<evidence type="ECO:0000256" key="2">
    <source>
        <dbReference type="ARBA" id="ARBA00022840"/>
    </source>
</evidence>
<feature type="compositionally biased region" description="Basic residues" evidence="3">
    <location>
        <begin position="603"/>
        <end position="616"/>
    </location>
</feature>
<dbReference type="Gene3D" id="3.30.420.40">
    <property type="match status" value="2"/>
</dbReference>
<feature type="signal peptide" evidence="4">
    <location>
        <begin position="1"/>
        <end position="19"/>
    </location>
</feature>
<dbReference type="Pfam" id="PF00012">
    <property type="entry name" value="HSP70"/>
    <property type="match status" value="1"/>
</dbReference>
<evidence type="ECO:0000313" key="5">
    <source>
        <dbReference type="EMBL" id="EKF31345.1"/>
    </source>
</evidence>